<keyword evidence="2" id="KW-0812">Transmembrane</keyword>
<evidence type="ECO:0000256" key="2">
    <source>
        <dbReference type="SAM" id="Phobius"/>
    </source>
</evidence>
<evidence type="ECO:0000313" key="3">
    <source>
        <dbReference type="EMBL" id="SJZ81149.1"/>
    </source>
</evidence>
<gene>
    <name evidence="3" type="ORF">SAMN05428963_103121</name>
</gene>
<name>A0A1T4NPN4_9HYPH</name>
<reference evidence="3 4" key="1">
    <citation type="submission" date="2017-02" db="EMBL/GenBank/DDBJ databases">
        <authorList>
            <person name="Peterson S.W."/>
        </authorList>
    </citation>
    <scope>NUCLEOTIDE SEQUENCE [LARGE SCALE GENOMIC DNA]</scope>
    <source>
        <strain evidence="3 4">USBA 369</strain>
    </source>
</reference>
<dbReference type="AlphaFoldDB" id="A0A1T4NPN4"/>
<organism evidence="3 4">
    <name type="scientific">Consotaella salsifontis</name>
    <dbReference type="NCBI Taxonomy" id="1365950"/>
    <lineage>
        <taxon>Bacteria</taxon>
        <taxon>Pseudomonadati</taxon>
        <taxon>Pseudomonadota</taxon>
        <taxon>Alphaproteobacteria</taxon>
        <taxon>Hyphomicrobiales</taxon>
        <taxon>Aurantimonadaceae</taxon>
        <taxon>Consotaella</taxon>
    </lineage>
</organism>
<evidence type="ECO:0000313" key="4">
    <source>
        <dbReference type="Proteomes" id="UP000190135"/>
    </source>
</evidence>
<feature type="region of interest" description="Disordered" evidence="1">
    <location>
        <begin position="1"/>
        <end position="30"/>
    </location>
</feature>
<feature type="compositionally biased region" description="Basic and acidic residues" evidence="1">
    <location>
        <begin position="1"/>
        <end position="11"/>
    </location>
</feature>
<evidence type="ECO:0000256" key="1">
    <source>
        <dbReference type="SAM" id="MobiDB-lite"/>
    </source>
</evidence>
<proteinExistence type="predicted"/>
<sequence length="80" mass="8003">MSTIEPREPGERTVIVNNDRGVDPGPAAPRSGGGGGWFLAGILVVVLVVGFFIVGGGSLTGNGGSVAVKMPNVDVDVAKN</sequence>
<accession>A0A1T4NPN4</accession>
<keyword evidence="4" id="KW-1185">Reference proteome</keyword>
<keyword evidence="2" id="KW-1133">Transmembrane helix</keyword>
<feature type="transmembrane region" description="Helical" evidence="2">
    <location>
        <begin position="37"/>
        <end position="60"/>
    </location>
</feature>
<dbReference type="EMBL" id="FUXL01000003">
    <property type="protein sequence ID" value="SJZ81149.1"/>
    <property type="molecule type" value="Genomic_DNA"/>
</dbReference>
<dbReference type="STRING" id="1365950.SAMN05428963_103121"/>
<dbReference type="Proteomes" id="UP000190135">
    <property type="component" value="Unassembled WGS sequence"/>
</dbReference>
<protein>
    <submittedName>
        <fullName evidence="3">Uncharacterized protein</fullName>
    </submittedName>
</protein>
<keyword evidence="2" id="KW-0472">Membrane</keyword>
<dbReference type="RefSeq" id="WP_078707235.1">
    <property type="nucleotide sequence ID" value="NZ_FUXL01000003.1"/>
</dbReference>